<dbReference type="OrthoDB" id="4113332at2"/>
<dbReference type="Pfam" id="PF11774">
    <property type="entry name" value="Lsr2"/>
    <property type="match status" value="1"/>
</dbReference>
<dbReference type="GO" id="GO:0003677">
    <property type="term" value="F:DNA binding"/>
    <property type="evidence" value="ECO:0007669"/>
    <property type="project" value="InterPro"/>
</dbReference>
<dbReference type="Proteomes" id="UP000262621">
    <property type="component" value="Unassembled WGS sequence"/>
</dbReference>
<keyword evidence="4" id="KW-1185">Reference proteome</keyword>
<proteinExistence type="predicted"/>
<feature type="domain" description="Lsr2 dimerization" evidence="2">
    <location>
        <begin position="1"/>
        <end position="58"/>
    </location>
</feature>
<dbReference type="EMBL" id="QVFU01000035">
    <property type="protein sequence ID" value="RFS44172.1"/>
    <property type="molecule type" value="Genomic_DNA"/>
</dbReference>
<evidence type="ECO:0000259" key="2">
    <source>
        <dbReference type="Pfam" id="PF11774"/>
    </source>
</evidence>
<reference evidence="3 4" key="1">
    <citation type="submission" date="2018-08" db="EMBL/GenBank/DDBJ databases">
        <title>Verrucosispora craniellae sp. nov., isolated from a marine sponge in the South China Sea.</title>
        <authorList>
            <person name="Li L."/>
            <person name="Lin H.W."/>
        </authorList>
    </citation>
    <scope>NUCLEOTIDE SEQUENCE [LARGE SCALE GENOMIC DNA]</scope>
    <source>
        <strain evidence="3 4">LHW63014</strain>
    </source>
</reference>
<name>A0A372FTP8_9ACTN</name>
<dbReference type="InterPro" id="IPR042261">
    <property type="entry name" value="Lsr2-like_dimerization"/>
</dbReference>
<evidence type="ECO:0000313" key="4">
    <source>
        <dbReference type="Proteomes" id="UP000262621"/>
    </source>
</evidence>
<sequence>MATRTIFVVTDDLDHSQDNVGTYRFALEGVEYEIDLSAHNLARMREVFAPYIEAGRRLPKQAPARRGSGTRDSRSVNAQLRAFWASHEERLGLPPHRDRGLIPREVRDAYRNAH</sequence>
<accession>A0A372FTP8</accession>
<evidence type="ECO:0000313" key="3">
    <source>
        <dbReference type="EMBL" id="RFS44172.1"/>
    </source>
</evidence>
<dbReference type="Gene3D" id="3.30.60.230">
    <property type="entry name" value="Lsr2, dimerization domain"/>
    <property type="match status" value="1"/>
</dbReference>
<gene>
    <name evidence="3" type="ORF">D0Q02_23740</name>
</gene>
<dbReference type="RefSeq" id="WP_117230225.1">
    <property type="nucleotide sequence ID" value="NZ_CP061725.1"/>
</dbReference>
<feature type="region of interest" description="Disordered" evidence="1">
    <location>
        <begin position="92"/>
        <end position="114"/>
    </location>
</feature>
<evidence type="ECO:0000256" key="1">
    <source>
        <dbReference type="SAM" id="MobiDB-lite"/>
    </source>
</evidence>
<comment type="caution">
    <text evidence="3">The sequence shown here is derived from an EMBL/GenBank/DDBJ whole genome shotgun (WGS) entry which is preliminary data.</text>
</comment>
<protein>
    <submittedName>
        <fullName evidence="3">Lsr2 family protein</fullName>
    </submittedName>
</protein>
<dbReference type="InterPro" id="IPR024412">
    <property type="entry name" value="Lsr2_dim_dom"/>
</dbReference>
<organism evidence="3 4">
    <name type="scientific">Micromonospora craniellae</name>
    <dbReference type="NCBI Taxonomy" id="2294034"/>
    <lineage>
        <taxon>Bacteria</taxon>
        <taxon>Bacillati</taxon>
        <taxon>Actinomycetota</taxon>
        <taxon>Actinomycetes</taxon>
        <taxon>Micromonosporales</taxon>
        <taxon>Micromonosporaceae</taxon>
        <taxon>Micromonospora</taxon>
    </lineage>
</organism>
<dbReference type="AlphaFoldDB" id="A0A372FTP8"/>